<comment type="caution">
    <text evidence="5">The sequence shown here is derived from an EMBL/GenBank/DDBJ whole genome shotgun (WGS) entry which is preliminary data.</text>
</comment>
<dbReference type="InterPro" id="IPR000653">
    <property type="entry name" value="DegT/StrS_aminotransferase"/>
</dbReference>
<comment type="similarity">
    <text evidence="1 4">Belongs to the DegT/DnrJ/EryC1 family.</text>
</comment>
<feature type="active site" description="Proton acceptor" evidence="2">
    <location>
        <position position="186"/>
    </location>
</feature>
<dbReference type="STRING" id="915059.NH26_05990"/>
<protein>
    <submittedName>
        <fullName evidence="5">L-glutamine--2-deoxy-scyllo-inosose aminotransferase KanB</fullName>
    </submittedName>
</protein>
<dbReference type="PIRSF" id="PIRSF000390">
    <property type="entry name" value="PLP_StrS"/>
    <property type="match status" value="1"/>
</dbReference>
<keyword evidence="5" id="KW-0032">Aminotransferase</keyword>
<feature type="modified residue" description="N6-(pyridoxal phosphate)lysine" evidence="3">
    <location>
        <position position="186"/>
    </location>
</feature>
<evidence type="ECO:0000256" key="4">
    <source>
        <dbReference type="RuleBase" id="RU004508"/>
    </source>
</evidence>
<dbReference type="RefSeq" id="WP_044219011.1">
    <property type="nucleotide sequence ID" value="NZ_JRYR02000001.1"/>
</dbReference>
<dbReference type="Proteomes" id="UP000179797">
    <property type="component" value="Unassembled WGS sequence"/>
</dbReference>
<dbReference type="InterPro" id="IPR015422">
    <property type="entry name" value="PyrdxlP-dep_Trfase_small"/>
</dbReference>
<dbReference type="AlphaFoldDB" id="A0A1S1YY54"/>
<reference evidence="5 6" key="1">
    <citation type="journal article" date="2012" name="Int. J. Syst. Evol. Microbiol.">
        <title>Flammeovirga pacifica sp. nov., isolated from deep-sea sediment.</title>
        <authorList>
            <person name="Xu H."/>
            <person name="Fu Y."/>
            <person name="Yang N."/>
            <person name="Ding Z."/>
            <person name="Lai Q."/>
            <person name="Zeng R."/>
        </authorList>
    </citation>
    <scope>NUCLEOTIDE SEQUENCE [LARGE SCALE GENOMIC DNA]</scope>
    <source>
        <strain evidence="6">DSM 24597 / LMG 26175 / WPAGA1</strain>
    </source>
</reference>
<dbReference type="OrthoDB" id="9804264at2"/>
<accession>A0A1S1YY54</accession>
<dbReference type="InterPro" id="IPR015421">
    <property type="entry name" value="PyrdxlP-dep_Trfase_major"/>
</dbReference>
<dbReference type="GO" id="GO:0030170">
    <property type="term" value="F:pyridoxal phosphate binding"/>
    <property type="evidence" value="ECO:0007669"/>
    <property type="project" value="TreeGrafter"/>
</dbReference>
<keyword evidence="6" id="KW-1185">Reference proteome</keyword>
<name>A0A1S1YY54_FLAPC</name>
<dbReference type="EMBL" id="JRYR02000001">
    <property type="protein sequence ID" value="OHX65937.1"/>
    <property type="molecule type" value="Genomic_DNA"/>
</dbReference>
<evidence type="ECO:0000313" key="5">
    <source>
        <dbReference type="EMBL" id="OHX65937.1"/>
    </source>
</evidence>
<gene>
    <name evidence="5" type="ORF">NH26_05990</name>
</gene>
<dbReference type="Pfam" id="PF01041">
    <property type="entry name" value="DegT_DnrJ_EryC1"/>
    <property type="match status" value="1"/>
</dbReference>
<keyword evidence="3 4" id="KW-0663">Pyridoxal phosphate</keyword>
<proteinExistence type="inferred from homology"/>
<dbReference type="Gene3D" id="3.40.640.10">
    <property type="entry name" value="Type I PLP-dependent aspartate aminotransferase-like (Major domain)"/>
    <property type="match status" value="1"/>
</dbReference>
<dbReference type="Gene3D" id="3.90.1150.10">
    <property type="entry name" value="Aspartate Aminotransferase, domain 1"/>
    <property type="match status" value="1"/>
</dbReference>
<evidence type="ECO:0000256" key="3">
    <source>
        <dbReference type="PIRSR" id="PIRSR000390-2"/>
    </source>
</evidence>
<dbReference type="InterPro" id="IPR015424">
    <property type="entry name" value="PyrdxlP-dep_Trfase"/>
</dbReference>
<dbReference type="PANTHER" id="PTHR30244">
    <property type="entry name" value="TRANSAMINASE"/>
    <property type="match status" value="1"/>
</dbReference>
<dbReference type="GO" id="GO:0000271">
    <property type="term" value="P:polysaccharide biosynthetic process"/>
    <property type="evidence" value="ECO:0007669"/>
    <property type="project" value="TreeGrafter"/>
</dbReference>
<dbReference type="GO" id="GO:0008483">
    <property type="term" value="F:transaminase activity"/>
    <property type="evidence" value="ECO:0007669"/>
    <property type="project" value="UniProtKB-KW"/>
</dbReference>
<keyword evidence="5" id="KW-0808">Transferase</keyword>
<sequence>MPGTEYFGDEERKEVMDVLESGMLFRYNHDDQRNDHWKAREFEELFQNYTGAKHAHAVSSGSAAVACMMAAAGIGHGDEVICTPFTFIAPIEAVLFAGAIPVFTEVDETLNLSAASIEAAITPRTKAVLLVHMCGAAADLDGIKAVCDKHNIKLLEDAGQALGAFYKGKHVGLFGEAGAVSFDFFKITTAGEGGVCFTNDTDKYEIMGQFSDHGHSHVGDNRGMEPHPIMGFNYRLGELNAAVAVAQMRKLEMIREQNKKNKAILKERLRKEVPFITFRCLPDEEGDSATFLNFFMETPELALKASKEVQGVAYWYTNMYHFINQWDHLKALKSPYKLAIHDYEHRQDWNTIELPKSQNIIGRLLSIGIRATWTEEEINAFADQLISQLKKVVA</sequence>
<evidence type="ECO:0000256" key="1">
    <source>
        <dbReference type="ARBA" id="ARBA00037999"/>
    </source>
</evidence>
<dbReference type="SUPFAM" id="SSF53383">
    <property type="entry name" value="PLP-dependent transferases"/>
    <property type="match status" value="1"/>
</dbReference>
<evidence type="ECO:0000256" key="2">
    <source>
        <dbReference type="PIRSR" id="PIRSR000390-1"/>
    </source>
</evidence>
<dbReference type="CDD" id="cd00616">
    <property type="entry name" value="AHBA_syn"/>
    <property type="match status" value="1"/>
</dbReference>
<evidence type="ECO:0000313" key="6">
    <source>
        <dbReference type="Proteomes" id="UP000179797"/>
    </source>
</evidence>
<organism evidence="5 6">
    <name type="scientific">Flammeovirga pacifica</name>
    <dbReference type="NCBI Taxonomy" id="915059"/>
    <lineage>
        <taxon>Bacteria</taxon>
        <taxon>Pseudomonadati</taxon>
        <taxon>Bacteroidota</taxon>
        <taxon>Cytophagia</taxon>
        <taxon>Cytophagales</taxon>
        <taxon>Flammeovirgaceae</taxon>
        <taxon>Flammeovirga</taxon>
    </lineage>
</organism>
<dbReference type="PANTHER" id="PTHR30244:SF34">
    <property type="entry name" value="DTDP-4-AMINO-4,6-DIDEOXYGALACTOSE TRANSAMINASE"/>
    <property type="match status" value="1"/>
</dbReference>